<dbReference type="Gene3D" id="3.40.190.120">
    <property type="entry name" value="Osmoprotection protein (prox), domain 2"/>
    <property type="match status" value="1"/>
</dbReference>
<dbReference type="GO" id="GO:0043190">
    <property type="term" value="C:ATP-binding cassette (ABC) transporter complex"/>
    <property type="evidence" value="ECO:0007669"/>
    <property type="project" value="InterPro"/>
</dbReference>
<organism evidence="2 3">
    <name type="scientific">Clostridium cylindrosporum DSM 605</name>
    <dbReference type="NCBI Taxonomy" id="1121307"/>
    <lineage>
        <taxon>Bacteria</taxon>
        <taxon>Bacillati</taxon>
        <taxon>Bacillota</taxon>
        <taxon>Clostridia</taxon>
        <taxon>Eubacteriales</taxon>
        <taxon>Clostridiaceae</taxon>
        <taxon>Clostridium</taxon>
    </lineage>
</organism>
<protein>
    <submittedName>
        <fullName evidence="2">Periplasmic glycine betaine/choline-binding (Lipo)protein of an ABC-type transport system</fullName>
    </submittedName>
</protein>
<dbReference type="InterPro" id="IPR007210">
    <property type="entry name" value="ABC_Gly_betaine_transp_sub-bd"/>
</dbReference>
<dbReference type="Gene3D" id="3.40.190.10">
    <property type="entry name" value="Periplasmic binding protein-like II"/>
    <property type="match status" value="1"/>
</dbReference>
<dbReference type="Pfam" id="PF04069">
    <property type="entry name" value="OpuAC"/>
    <property type="match status" value="1"/>
</dbReference>
<dbReference type="Proteomes" id="UP000036756">
    <property type="component" value="Unassembled WGS sequence"/>
</dbReference>
<evidence type="ECO:0000259" key="1">
    <source>
        <dbReference type="Pfam" id="PF04069"/>
    </source>
</evidence>
<dbReference type="RefSeq" id="WP_048569654.1">
    <property type="nucleotide sequence ID" value="NZ_LFVU01000004.1"/>
</dbReference>
<evidence type="ECO:0000313" key="3">
    <source>
        <dbReference type="Proteomes" id="UP000036756"/>
    </source>
</evidence>
<comment type="caution">
    <text evidence="2">The sequence shown here is derived from an EMBL/GenBank/DDBJ whole genome shotgun (WGS) entry which is preliminary data.</text>
</comment>
<reference evidence="2 3" key="1">
    <citation type="submission" date="2015-06" db="EMBL/GenBank/DDBJ databases">
        <title>Draft genome sequence of the purine-degrading Clostridium cylindrosporum HC-1 (DSM 605).</title>
        <authorList>
            <person name="Poehlein A."/>
            <person name="Schiel-Bengelsdorf B."/>
            <person name="Bengelsdorf F."/>
            <person name="Daniel R."/>
            <person name="Duerre P."/>
        </authorList>
    </citation>
    <scope>NUCLEOTIDE SEQUENCE [LARGE SCALE GENOMIC DNA]</scope>
    <source>
        <strain evidence="2 3">DSM 605</strain>
    </source>
</reference>
<feature type="domain" description="ABC-type glycine betaine transport system substrate-binding" evidence="1">
    <location>
        <begin position="38"/>
        <end position="311"/>
    </location>
</feature>
<dbReference type="AlphaFoldDB" id="A0A0J8DA54"/>
<sequence length="316" mass="34839">MKRIITFLILVVFSISLIGCSSNKEVSSTSTSNEKTGKVIVSTMTDTEGSTLGQIIVQALKANGFEVEDNTGTLGSTKLNREAAIQRQADITVSYTGSGMYYMGDKTNVKDPAWRKLEDGYKLIRDFDKKQNNLVWLSPAKANNTELIAVTDKFAKENNIKNMNDFAKYVNKGGKVKLATLAYWAEPDGGLGDLEKAYGFKLKKEQLVLGEFKAEQVASGVDGLNSIMVFTTDGILKELGMYIIEDPLKIPPYYAPTPVVSGETLEKYPQISKILNPIFENMTTDELMTMNAKVLSKGASGEEVAKEYLKQKGYIK</sequence>
<accession>A0A0J8DA54</accession>
<keyword evidence="3" id="KW-1185">Reference proteome</keyword>
<dbReference type="STRING" id="1121307.CLCY_5c01690"/>
<dbReference type="PROSITE" id="PS51257">
    <property type="entry name" value="PROKAR_LIPOPROTEIN"/>
    <property type="match status" value="1"/>
</dbReference>
<name>A0A0J8DA54_CLOCY</name>
<dbReference type="PATRIC" id="fig|1121307.3.peg.2106"/>
<proteinExistence type="predicted"/>
<evidence type="ECO:0000313" key="2">
    <source>
        <dbReference type="EMBL" id="KMT22930.1"/>
    </source>
</evidence>
<dbReference type="OrthoDB" id="9801163at2"/>
<dbReference type="EMBL" id="LFVU01000004">
    <property type="protein sequence ID" value="KMT22930.1"/>
    <property type="molecule type" value="Genomic_DNA"/>
</dbReference>
<dbReference type="GO" id="GO:0022857">
    <property type="term" value="F:transmembrane transporter activity"/>
    <property type="evidence" value="ECO:0007669"/>
    <property type="project" value="InterPro"/>
</dbReference>
<gene>
    <name evidence="2" type="ORF">CLCY_5c01690</name>
</gene>
<dbReference type="SUPFAM" id="SSF53850">
    <property type="entry name" value="Periplasmic binding protein-like II"/>
    <property type="match status" value="1"/>
</dbReference>